<feature type="transmembrane region" description="Helical" evidence="8">
    <location>
        <begin position="254"/>
        <end position="270"/>
    </location>
</feature>
<feature type="transmembrane region" description="Helical" evidence="8">
    <location>
        <begin position="6"/>
        <end position="22"/>
    </location>
</feature>
<evidence type="ECO:0000256" key="3">
    <source>
        <dbReference type="ARBA" id="ARBA00022448"/>
    </source>
</evidence>
<keyword evidence="4" id="KW-1003">Cell membrane</keyword>
<dbReference type="AlphaFoldDB" id="A0A1H3MMM9"/>
<protein>
    <submittedName>
        <fullName evidence="10">Na+/H+ antiporter NhaD</fullName>
    </submittedName>
</protein>
<feature type="transmembrane region" description="Helical" evidence="8">
    <location>
        <begin position="121"/>
        <end position="150"/>
    </location>
</feature>
<evidence type="ECO:0000256" key="5">
    <source>
        <dbReference type="ARBA" id="ARBA00022692"/>
    </source>
</evidence>
<dbReference type="Pfam" id="PF03600">
    <property type="entry name" value="CitMHS"/>
    <property type="match status" value="1"/>
</dbReference>
<feature type="transmembrane region" description="Helical" evidence="8">
    <location>
        <begin position="201"/>
        <end position="222"/>
    </location>
</feature>
<accession>A0A1H3MMM9</accession>
<keyword evidence="11" id="KW-1185">Reference proteome</keyword>
<feature type="transmembrane region" description="Helical" evidence="8">
    <location>
        <begin position="306"/>
        <end position="322"/>
    </location>
</feature>
<comment type="similarity">
    <text evidence="2">Belongs to the CitM (TC 2.A.11) transporter family.</text>
</comment>
<dbReference type="InterPro" id="IPR004680">
    <property type="entry name" value="Cit_transptr-like_dom"/>
</dbReference>
<keyword evidence="5 8" id="KW-0812">Transmembrane</keyword>
<dbReference type="RefSeq" id="WP_074719146.1">
    <property type="nucleotide sequence ID" value="NZ_FNPG01000036.1"/>
</dbReference>
<keyword evidence="3" id="KW-0813">Transport</keyword>
<dbReference type="InterPro" id="IPR051475">
    <property type="entry name" value="Diverse_Ion_Transporter"/>
</dbReference>
<keyword evidence="6 8" id="KW-1133">Transmembrane helix</keyword>
<dbReference type="CDD" id="cd01116">
    <property type="entry name" value="P_permease"/>
    <property type="match status" value="1"/>
</dbReference>
<feature type="transmembrane region" description="Helical" evidence="8">
    <location>
        <begin position="433"/>
        <end position="453"/>
    </location>
</feature>
<dbReference type="Proteomes" id="UP000183918">
    <property type="component" value="Unassembled WGS sequence"/>
</dbReference>
<dbReference type="PRINTS" id="PR00758">
    <property type="entry name" value="ARSENICPUMP"/>
</dbReference>
<feature type="transmembrane region" description="Helical" evidence="8">
    <location>
        <begin position="342"/>
        <end position="361"/>
    </location>
</feature>
<dbReference type="STRING" id="1122142.SAMN02910414_02362"/>
<feature type="domain" description="Citrate transporter-like" evidence="9">
    <location>
        <begin position="17"/>
        <end position="395"/>
    </location>
</feature>
<evidence type="ECO:0000256" key="7">
    <source>
        <dbReference type="ARBA" id="ARBA00023136"/>
    </source>
</evidence>
<dbReference type="PANTHER" id="PTHR43568">
    <property type="entry name" value="P PROTEIN"/>
    <property type="match status" value="1"/>
</dbReference>
<comment type="subcellular location">
    <subcellularLocation>
        <location evidence="1">Cell membrane</location>
        <topology evidence="1">Multi-pass membrane protein</topology>
    </subcellularLocation>
</comment>
<sequence>MLTIEQVMALIIFVAMFVFIIWDKIERQYVTLGAALLTIIITFGLCMRSPAAIMRSLNIQHFNEMSFWISKEGTETKTSGINWETIIFIAGMMIMVEKMGKAGFFKWLCMKIAKIVNYKPIPLLISFMVMSFCLAMFIDSITVILFLAAVTVELAQLLKLDPIPMILSEIFCANLGGSATMCGDPPNIIIGTSLHYSFRDFIQNTGIIAMVSLVVIIIYFLAVYHKELVHEKVTQEDINAMPEPREVIRSKKEFLISCIIFFLAVVLLVTHERTGLTVGFIGIIIAGLTLVTAGKDAKEILREVDYKTLLFFVGLFVVVSGLEETGTLKLLAKHIEEVSGGNIIIMVAIIIWVSGIASAVVDNIPFAATMIPVIRSLAATAGVDLSILAWALALGTDVGGSATPIGASANVVGTSVAIKNGYLITWGKYCKTSIPATIIVMTISMGIIIARYCL</sequence>
<organism evidence="10 11">
    <name type="scientific">Lachnobacterium bovis DSM 14045</name>
    <dbReference type="NCBI Taxonomy" id="1122142"/>
    <lineage>
        <taxon>Bacteria</taxon>
        <taxon>Bacillati</taxon>
        <taxon>Bacillota</taxon>
        <taxon>Clostridia</taxon>
        <taxon>Lachnospirales</taxon>
        <taxon>Lachnospiraceae</taxon>
        <taxon>Lachnobacterium</taxon>
    </lineage>
</organism>
<dbReference type="OrthoDB" id="9765532at2"/>
<evidence type="ECO:0000313" key="11">
    <source>
        <dbReference type="Proteomes" id="UP000183918"/>
    </source>
</evidence>
<dbReference type="InterPro" id="IPR000802">
    <property type="entry name" value="Arsenical_pump_ArsB"/>
</dbReference>
<dbReference type="PANTHER" id="PTHR43568:SF1">
    <property type="entry name" value="P PROTEIN"/>
    <property type="match status" value="1"/>
</dbReference>
<dbReference type="EMBL" id="FNPG01000036">
    <property type="protein sequence ID" value="SDY77917.1"/>
    <property type="molecule type" value="Genomic_DNA"/>
</dbReference>
<evidence type="ECO:0000256" key="2">
    <source>
        <dbReference type="ARBA" id="ARBA00009843"/>
    </source>
</evidence>
<evidence type="ECO:0000256" key="1">
    <source>
        <dbReference type="ARBA" id="ARBA00004651"/>
    </source>
</evidence>
<proteinExistence type="inferred from homology"/>
<evidence type="ECO:0000256" key="6">
    <source>
        <dbReference type="ARBA" id="ARBA00022989"/>
    </source>
</evidence>
<dbReference type="GO" id="GO:0015105">
    <property type="term" value="F:arsenite transmembrane transporter activity"/>
    <property type="evidence" value="ECO:0007669"/>
    <property type="project" value="InterPro"/>
</dbReference>
<feature type="transmembrane region" description="Helical" evidence="8">
    <location>
        <begin position="29"/>
        <end position="53"/>
    </location>
</feature>
<evidence type="ECO:0000313" key="10">
    <source>
        <dbReference type="EMBL" id="SDY77917.1"/>
    </source>
</evidence>
<feature type="transmembrane region" description="Helical" evidence="8">
    <location>
        <begin position="81"/>
        <end position="100"/>
    </location>
</feature>
<keyword evidence="7 8" id="KW-0472">Membrane</keyword>
<gene>
    <name evidence="10" type="ORF">SAMN02910414_02362</name>
</gene>
<feature type="transmembrane region" description="Helical" evidence="8">
    <location>
        <begin position="373"/>
        <end position="393"/>
    </location>
</feature>
<evidence type="ECO:0000259" key="9">
    <source>
        <dbReference type="Pfam" id="PF03600"/>
    </source>
</evidence>
<feature type="transmembrane region" description="Helical" evidence="8">
    <location>
        <begin position="276"/>
        <end position="294"/>
    </location>
</feature>
<evidence type="ECO:0000256" key="8">
    <source>
        <dbReference type="SAM" id="Phobius"/>
    </source>
</evidence>
<reference evidence="10 11" key="1">
    <citation type="submission" date="2016-10" db="EMBL/GenBank/DDBJ databases">
        <authorList>
            <person name="de Groot N.N."/>
        </authorList>
    </citation>
    <scope>NUCLEOTIDE SEQUENCE [LARGE SCALE GENOMIC DNA]</scope>
    <source>
        <strain evidence="10 11">DSM 14045</strain>
    </source>
</reference>
<dbReference type="GO" id="GO:0005886">
    <property type="term" value="C:plasma membrane"/>
    <property type="evidence" value="ECO:0007669"/>
    <property type="project" value="UniProtKB-SubCell"/>
</dbReference>
<name>A0A1H3MMM9_9FIRM</name>
<evidence type="ECO:0000256" key="4">
    <source>
        <dbReference type="ARBA" id="ARBA00022475"/>
    </source>
</evidence>